<evidence type="ECO:0000313" key="2">
    <source>
        <dbReference type="EMBL" id="GAA3968657.1"/>
    </source>
</evidence>
<name>A0ABP7PR19_9SPHI</name>
<dbReference type="Proteomes" id="UP001501081">
    <property type="component" value="Unassembled WGS sequence"/>
</dbReference>
<feature type="transmembrane region" description="Helical" evidence="1">
    <location>
        <begin position="226"/>
        <end position="250"/>
    </location>
</feature>
<evidence type="ECO:0000256" key="1">
    <source>
        <dbReference type="SAM" id="Phobius"/>
    </source>
</evidence>
<protein>
    <recommendedName>
        <fullName evidence="4">DUF3667 domain-containing protein</fullName>
    </recommendedName>
</protein>
<evidence type="ECO:0008006" key="4">
    <source>
        <dbReference type="Google" id="ProtNLM"/>
    </source>
</evidence>
<feature type="transmembrane region" description="Helical" evidence="1">
    <location>
        <begin position="83"/>
        <end position="104"/>
    </location>
</feature>
<dbReference type="EMBL" id="BAABAK010000010">
    <property type="protein sequence ID" value="GAA3968657.1"/>
    <property type="molecule type" value="Genomic_DNA"/>
</dbReference>
<keyword evidence="3" id="KW-1185">Reference proteome</keyword>
<comment type="caution">
    <text evidence="2">The sequence shown here is derived from an EMBL/GenBank/DDBJ whole genome shotgun (WGS) entry which is preliminary data.</text>
</comment>
<dbReference type="Pfam" id="PF12412">
    <property type="entry name" value="DUF3667"/>
    <property type="match status" value="1"/>
</dbReference>
<dbReference type="RefSeq" id="WP_344766955.1">
    <property type="nucleotide sequence ID" value="NZ_BAABAK010000010.1"/>
</dbReference>
<dbReference type="InterPro" id="IPR022134">
    <property type="entry name" value="DUF3667"/>
</dbReference>
<feature type="transmembrane region" description="Helical" evidence="1">
    <location>
        <begin position="170"/>
        <end position="187"/>
    </location>
</feature>
<feature type="transmembrane region" description="Helical" evidence="1">
    <location>
        <begin position="193"/>
        <end position="214"/>
    </location>
</feature>
<gene>
    <name evidence="2" type="ORF">GCM10022246_21740</name>
</gene>
<evidence type="ECO:0000313" key="3">
    <source>
        <dbReference type="Proteomes" id="UP001501081"/>
    </source>
</evidence>
<reference evidence="3" key="1">
    <citation type="journal article" date="2019" name="Int. J. Syst. Evol. Microbiol.">
        <title>The Global Catalogue of Microorganisms (GCM) 10K type strain sequencing project: providing services to taxonomists for standard genome sequencing and annotation.</title>
        <authorList>
            <consortium name="The Broad Institute Genomics Platform"/>
            <consortium name="The Broad Institute Genome Sequencing Center for Infectious Disease"/>
            <person name="Wu L."/>
            <person name="Ma J."/>
        </authorList>
    </citation>
    <scope>NUCLEOTIDE SEQUENCE [LARGE SCALE GENOMIC DNA]</scope>
    <source>
        <strain evidence="3">JCM 17338</strain>
    </source>
</reference>
<keyword evidence="1" id="KW-0472">Membrane</keyword>
<accession>A0ABP7PR19</accession>
<feature type="transmembrane region" description="Helical" evidence="1">
    <location>
        <begin position="133"/>
        <end position="150"/>
    </location>
</feature>
<proteinExistence type="predicted"/>
<keyword evidence="1" id="KW-1133">Transmembrane helix</keyword>
<sequence length="255" mass="29363">MNSNAPLAHHNCLNCNNEVIDKYCESCGQKSTTHRYSLIHFIEHDFVHGVWHVDKGILYTIKALFTRPGHSVREFIQGKRARLFNFVTLIMIILTVSTLLAPYIHIRLTDIMPKNIQATMGEIEKFSAKYPKLMVLILIPFYSLFSFVWFKKAKLNYSEHLVLNSYKTSVELIIGLLFSILTIFYTNPTSLFIIYYVVVGLGGMIYSVWFYSQFFSRYGYSNKAAVFRAIMIPVSYLFLSAFVGFAIAIVSKLIK</sequence>
<organism evidence="2 3">
    <name type="scientific">Pedobacter ginsengiterrae</name>
    <dbReference type="NCBI Taxonomy" id="871696"/>
    <lineage>
        <taxon>Bacteria</taxon>
        <taxon>Pseudomonadati</taxon>
        <taxon>Bacteroidota</taxon>
        <taxon>Sphingobacteriia</taxon>
        <taxon>Sphingobacteriales</taxon>
        <taxon>Sphingobacteriaceae</taxon>
        <taxon>Pedobacter</taxon>
    </lineage>
</organism>
<keyword evidence="1" id="KW-0812">Transmembrane</keyword>